<dbReference type="AlphaFoldDB" id="A0A2T3JMH5"/>
<evidence type="ECO:0000313" key="1">
    <source>
        <dbReference type="EMBL" id="PSU50242.1"/>
    </source>
</evidence>
<proteinExistence type="predicted"/>
<dbReference type="EMBL" id="PYMJ01000004">
    <property type="protein sequence ID" value="PSU50242.1"/>
    <property type="molecule type" value="Genomic_DNA"/>
</dbReference>
<keyword evidence="2" id="KW-1185">Reference proteome</keyword>
<reference evidence="1 2" key="1">
    <citation type="submission" date="2018-01" db="EMBL/GenBank/DDBJ databases">
        <title>Whole genome sequencing of Histamine producing bacteria.</title>
        <authorList>
            <person name="Butler K."/>
        </authorList>
    </citation>
    <scope>NUCLEOTIDE SEQUENCE [LARGE SCALE GENOMIC DNA]</scope>
    <source>
        <strain evidence="1 2">JCM 12947</strain>
    </source>
</reference>
<dbReference type="Proteomes" id="UP000240987">
    <property type="component" value="Unassembled WGS sequence"/>
</dbReference>
<name>A0A2T3JMH5_9GAMM</name>
<dbReference type="RefSeq" id="WP_107241854.1">
    <property type="nucleotide sequence ID" value="NZ_PYMJ01000004.1"/>
</dbReference>
<organism evidence="1 2">
    <name type="scientific">Photobacterium frigidiphilum</name>
    <dbReference type="NCBI Taxonomy" id="264736"/>
    <lineage>
        <taxon>Bacteria</taxon>
        <taxon>Pseudomonadati</taxon>
        <taxon>Pseudomonadota</taxon>
        <taxon>Gammaproteobacteria</taxon>
        <taxon>Vibrionales</taxon>
        <taxon>Vibrionaceae</taxon>
        <taxon>Photobacterium</taxon>
    </lineage>
</organism>
<protein>
    <submittedName>
        <fullName evidence="1">Uncharacterized protein</fullName>
    </submittedName>
</protein>
<dbReference type="OrthoDB" id="6352550at2"/>
<comment type="caution">
    <text evidence="1">The sequence shown here is derived from an EMBL/GenBank/DDBJ whole genome shotgun (WGS) entry which is preliminary data.</text>
</comment>
<accession>A0A2T3JMH5</accession>
<gene>
    <name evidence="1" type="ORF">C9J12_05795</name>
</gene>
<evidence type="ECO:0000313" key="2">
    <source>
        <dbReference type="Proteomes" id="UP000240987"/>
    </source>
</evidence>
<sequence length="340" mass="36684">MVASSDKNHMAMHIVEKAMPIDQLIIILYNSPDKIVYEHFRAVNSHLKDNKVKVGQIVLLSPATSRECTIEETEFLNIAKSVDSTLLKMSNSEKQLLVNRYEFLSNVASYNGLFLGVSNTAWNAHTKQVKLILKDLERTYVTSYKLNGNLNNRSFFTQRKIQFARLDTALSRFAQPTLGGKLISGDIRSNLGLSTKSIIHQWSKQPGNVTTIPNFHKNYAAVAEMSRNLKRVGYVGIALTGFDAVANIQKACTVSDTTACSKAKFTQTGKAAGSIVGGTLGGAAATWATCSIVFSLPTGGTSFFWCSLVAGAGGGYAGGMIGGSGGDYIGEKLYISTGIK</sequence>